<gene>
    <name evidence="2" type="ORF">L9F63_022524</name>
</gene>
<keyword evidence="1" id="KW-1133">Transmembrane helix</keyword>
<feature type="transmembrane region" description="Helical" evidence="1">
    <location>
        <begin position="6"/>
        <end position="25"/>
    </location>
</feature>
<organism evidence="2 3">
    <name type="scientific">Diploptera punctata</name>
    <name type="common">Pacific beetle cockroach</name>
    <dbReference type="NCBI Taxonomy" id="6984"/>
    <lineage>
        <taxon>Eukaryota</taxon>
        <taxon>Metazoa</taxon>
        <taxon>Ecdysozoa</taxon>
        <taxon>Arthropoda</taxon>
        <taxon>Hexapoda</taxon>
        <taxon>Insecta</taxon>
        <taxon>Pterygota</taxon>
        <taxon>Neoptera</taxon>
        <taxon>Polyneoptera</taxon>
        <taxon>Dictyoptera</taxon>
        <taxon>Blattodea</taxon>
        <taxon>Blaberoidea</taxon>
        <taxon>Blaberidae</taxon>
        <taxon>Diplopterinae</taxon>
        <taxon>Diploptera</taxon>
    </lineage>
</organism>
<reference evidence="2" key="2">
    <citation type="submission" date="2023-05" db="EMBL/GenBank/DDBJ databases">
        <authorList>
            <person name="Fouks B."/>
        </authorList>
    </citation>
    <scope>NUCLEOTIDE SEQUENCE</scope>
    <source>
        <strain evidence="2">Stay&amp;Tobe</strain>
        <tissue evidence="2">Testes</tissue>
    </source>
</reference>
<comment type="caution">
    <text evidence="2">The sequence shown here is derived from an EMBL/GenBank/DDBJ whole genome shotgun (WGS) entry which is preliminary data.</text>
</comment>
<evidence type="ECO:0000256" key="1">
    <source>
        <dbReference type="SAM" id="Phobius"/>
    </source>
</evidence>
<dbReference type="AlphaFoldDB" id="A0AAD7ZMI9"/>
<reference evidence="2" key="1">
    <citation type="journal article" date="2023" name="IScience">
        <title>Live-bearing cockroach genome reveals convergent evolutionary mechanisms linked to viviparity in insects and beyond.</title>
        <authorList>
            <person name="Fouks B."/>
            <person name="Harrison M.C."/>
            <person name="Mikhailova A.A."/>
            <person name="Marchal E."/>
            <person name="English S."/>
            <person name="Carruthers M."/>
            <person name="Jennings E.C."/>
            <person name="Chiamaka E.L."/>
            <person name="Frigard R.A."/>
            <person name="Pippel M."/>
            <person name="Attardo G.M."/>
            <person name="Benoit J.B."/>
            <person name="Bornberg-Bauer E."/>
            <person name="Tobe S.S."/>
        </authorList>
    </citation>
    <scope>NUCLEOTIDE SEQUENCE</scope>
    <source>
        <strain evidence="2">Stay&amp;Tobe</strain>
    </source>
</reference>
<keyword evidence="1" id="KW-0472">Membrane</keyword>
<keyword evidence="1" id="KW-0812">Transmembrane</keyword>
<accession>A0AAD7ZMI9</accession>
<feature type="non-terminal residue" evidence="2">
    <location>
        <position position="1"/>
    </location>
</feature>
<protein>
    <submittedName>
        <fullName evidence="2">Uncharacterized protein</fullName>
    </submittedName>
</protein>
<proteinExistence type="predicted"/>
<dbReference type="Proteomes" id="UP001233999">
    <property type="component" value="Unassembled WGS sequence"/>
</dbReference>
<dbReference type="EMBL" id="JASPKZ010007663">
    <property type="protein sequence ID" value="KAJ9583132.1"/>
    <property type="molecule type" value="Genomic_DNA"/>
</dbReference>
<feature type="non-terminal residue" evidence="2">
    <location>
        <position position="95"/>
    </location>
</feature>
<evidence type="ECO:0000313" key="3">
    <source>
        <dbReference type="Proteomes" id="UP001233999"/>
    </source>
</evidence>
<name>A0AAD7ZMI9_DIPPU</name>
<evidence type="ECO:0000313" key="2">
    <source>
        <dbReference type="EMBL" id="KAJ9583132.1"/>
    </source>
</evidence>
<keyword evidence="3" id="KW-1185">Reference proteome</keyword>
<sequence>FLSYFLRFSNFLFFFFIFIFCNVSWQPQLGCYAKAIVQARKVVECLPVYSMPKPKVNPYKLRDIVKKFSADGIQSDGSVISIQKWGTWLKAAKFI</sequence>